<reference evidence="1 2" key="1">
    <citation type="journal article" date="2003" name="Nature">
        <title>Genome divergence in two Prochlorococcus ecotypes reflects oceanic niche differentiation.</title>
        <authorList>
            <person name="Rocap G."/>
            <person name="Larimer F.W."/>
            <person name="Lamerdin J.E."/>
            <person name="Malfatti S."/>
            <person name="Chain P."/>
            <person name="Ahlgren N.A."/>
            <person name="Arellano A."/>
            <person name="Coleman M."/>
            <person name="Hauser L."/>
            <person name="Hess W.R."/>
            <person name="Johnson Z.I."/>
            <person name="Land M.L."/>
            <person name="Lindell D."/>
            <person name="Post A.F."/>
            <person name="Regala W."/>
            <person name="Shah M."/>
            <person name="Shaw S.L."/>
            <person name="Steglich C."/>
            <person name="Sullivan M.B."/>
            <person name="Ting C.S."/>
            <person name="Tolonen A."/>
            <person name="Webb E.A."/>
            <person name="Zinser E.R."/>
            <person name="Chisholm S.W."/>
        </authorList>
    </citation>
    <scope>NUCLEOTIDE SEQUENCE [LARGE SCALE GENOMIC DNA]</scope>
    <source>
        <strain evidence="2">MIT 9313</strain>
    </source>
</reference>
<dbReference type="AlphaFoldDB" id="B9ESC0"/>
<evidence type="ECO:0000313" key="1">
    <source>
        <dbReference type="EMBL" id="CAX32262.1"/>
    </source>
</evidence>
<dbReference type="KEGG" id="pmt:PMT_2740"/>
<evidence type="ECO:0000313" key="2">
    <source>
        <dbReference type="Proteomes" id="UP000001423"/>
    </source>
</evidence>
<dbReference type="EMBL" id="BX548175">
    <property type="protein sequence ID" value="CAX32262.1"/>
    <property type="molecule type" value="Genomic_DNA"/>
</dbReference>
<dbReference type="HOGENOM" id="CLU_2651548_0_0_3"/>
<gene>
    <name evidence="1" type="ordered locus">PMT_2740</name>
</gene>
<sequence length="76" mass="8539">MSLLSLRRFLGISSSRSRKEIKGMAVFKRNLFAQRLVLIAIDADLEINQCLKAQKFNFAPDQSCLQSALRLIAING</sequence>
<accession>B9ESC0</accession>
<dbReference type="Proteomes" id="UP000001423">
    <property type="component" value="Chromosome"/>
</dbReference>
<proteinExistence type="predicted"/>
<keyword evidence="2" id="KW-1185">Reference proteome</keyword>
<name>B9ESC0_PROMM</name>
<protein>
    <submittedName>
        <fullName evidence="1">Uncharacterized protein</fullName>
    </submittedName>
</protein>
<organism evidence="1 2">
    <name type="scientific">Prochlorococcus marinus (strain MIT 9313)</name>
    <dbReference type="NCBI Taxonomy" id="74547"/>
    <lineage>
        <taxon>Bacteria</taxon>
        <taxon>Bacillati</taxon>
        <taxon>Cyanobacteriota</taxon>
        <taxon>Cyanophyceae</taxon>
        <taxon>Synechococcales</taxon>
        <taxon>Prochlorococcaceae</taxon>
        <taxon>Prochlorococcus</taxon>
    </lineage>
</organism>